<keyword evidence="10" id="KW-1185">Reference proteome</keyword>
<dbReference type="PANTHER" id="PTHR14431">
    <property type="entry name" value="HCLS1-BINDING PROTEIN 3"/>
    <property type="match status" value="1"/>
</dbReference>
<evidence type="ECO:0000313" key="9">
    <source>
        <dbReference type="EMBL" id="NWW00204.1"/>
    </source>
</evidence>
<comment type="function">
    <text evidence="3">May be a modulator of IL-2 signaling.</text>
</comment>
<protein>
    <recommendedName>
        <fullName evidence="5">HCLS1-binding protein 3</fullName>
    </recommendedName>
    <alternativeName>
        <fullName evidence="6">HS1-binding protein 3</fullName>
    </alternativeName>
</protein>
<feature type="non-terminal residue" evidence="9">
    <location>
        <position position="1"/>
    </location>
</feature>
<keyword evidence="1" id="KW-0597">Phosphoprotein</keyword>
<feature type="region of interest" description="Disordered" evidence="7">
    <location>
        <begin position="305"/>
        <end position="342"/>
    </location>
</feature>
<dbReference type="InterPro" id="IPR039701">
    <property type="entry name" value="HS1BP3"/>
</dbReference>
<dbReference type="SMART" id="SM00312">
    <property type="entry name" value="PX"/>
    <property type="match status" value="1"/>
</dbReference>
<dbReference type="Pfam" id="PF00787">
    <property type="entry name" value="PX"/>
    <property type="match status" value="1"/>
</dbReference>
<organism evidence="9 10">
    <name type="scientific">Machaerirhynchus nigripectus</name>
    <dbReference type="NCBI Taxonomy" id="1160894"/>
    <lineage>
        <taxon>Eukaryota</taxon>
        <taxon>Metazoa</taxon>
        <taxon>Chordata</taxon>
        <taxon>Craniata</taxon>
        <taxon>Vertebrata</taxon>
        <taxon>Euteleostomi</taxon>
        <taxon>Archelosauria</taxon>
        <taxon>Archosauria</taxon>
        <taxon>Dinosauria</taxon>
        <taxon>Saurischia</taxon>
        <taxon>Theropoda</taxon>
        <taxon>Coelurosauria</taxon>
        <taxon>Aves</taxon>
        <taxon>Neognathae</taxon>
        <taxon>Neoaves</taxon>
        <taxon>Telluraves</taxon>
        <taxon>Australaves</taxon>
        <taxon>Passeriformes</taxon>
        <taxon>Corvoidea</taxon>
        <taxon>Dicruridae</taxon>
        <taxon>Machaerirhynchus</taxon>
    </lineage>
</organism>
<dbReference type="InterPro" id="IPR001683">
    <property type="entry name" value="PX_dom"/>
</dbReference>
<dbReference type="CDD" id="cd06868">
    <property type="entry name" value="PX_HS1BP3"/>
    <property type="match status" value="1"/>
</dbReference>
<dbReference type="AlphaFoldDB" id="A0A7K6JJS9"/>
<comment type="caution">
    <text evidence="9">The sequence shown here is derived from an EMBL/GenBank/DDBJ whole genome shotgun (WGS) entry which is preliminary data.</text>
</comment>
<evidence type="ECO:0000256" key="4">
    <source>
        <dbReference type="ARBA" id="ARBA00064432"/>
    </source>
</evidence>
<dbReference type="EMBL" id="VZRQ01010876">
    <property type="protein sequence ID" value="NWW00204.1"/>
    <property type="molecule type" value="Genomic_DNA"/>
</dbReference>
<proteinExistence type="predicted"/>
<dbReference type="PROSITE" id="PS50195">
    <property type="entry name" value="PX"/>
    <property type="match status" value="1"/>
</dbReference>
<dbReference type="PANTHER" id="PTHR14431:SF1">
    <property type="entry name" value="HCLS1-BINDING PROTEIN 3"/>
    <property type="match status" value="1"/>
</dbReference>
<sequence>RQIQNTHTGLDLSVPDYQEIRGKMMSGHVEYHIVAVTRLAAFKSAKHKPEDVVQFMVSKKYSEIEELYQRLAAQYPQVSLPLLPRKVLFVGESDISERRAMFNDIMKFISKDEDLATSPELLEFLGTKSSSAVDLKGKNMPDDREKDEENEVLDFFKEEKTPDLISQLLSVENVKKEEKKEEGDEEEEEILDPLGVIRTKKAKKAPAPPAKEEKPKLTIFEEEVDPDEELFGPEKDFSSVGPRRNMKENLKLFEDPDLGGVVRLGDSLLLPAACEHSNYVLSKAPEEDTEELLRVEEDFEKLLEVTSKPKPKVPPKPPLPQKPAVAPRSTNSPSLAKQKENRIQTMNEVDILQYIQENESINNQDTSLF</sequence>
<accession>A0A7K6JJS9</accession>
<dbReference type="InterPro" id="IPR037901">
    <property type="entry name" value="HS1BP3_PX"/>
</dbReference>
<evidence type="ECO:0000256" key="5">
    <source>
        <dbReference type="ARBA" id="ARBA00068669"/>
    </source>
</evidence>
<evidence type="ECO:0000313" key="10">
    <source>
        <dbReference type="Proteomes" id="UP000574967"/>
    </source>
</evidence>
<dbReference type="Proteomes" id="UP000574967">
    <property type="component" value="Unassembled WGS sequence"/>
</dbReference>
<dbReference type="FunFam" id="3.30.1520.10:FF:000036">
    <property type="entry name" value="HCLS1 binding protein 3"/>
    <property type="match status" value="1"/>
</dbReference>
<reference evidence="9 10" key="1">
    <citation type="submission" date="2019-09" db="EMBL/GenBank/DDBJ databases">
        <title>Bird 10,000 Genomes (B10K) Project - Family phase.</title>
        <authorList>
            <person name="Zhang G."/>
        </authorList>
    </citation>
    <scope>NUCLEOTIDE SEQUENCE [LARGE SCALE GENOMIC DNA]</scope>
    <source>
        <strain evidence="9">B10K-DU-029-43</strain>
        <tissue evidence="9">Heart</tissue>
    </source>
</reference>
<gene>
    <name evidence="9" type="primary">Hs1bp3</name>
    <name evidence="9" type="ORF">MACNIG_R05077</name>
</gene>
<dbReference type="GO" id="GO:0035091">
    <property type="term" value="F:phosphatidylinositol binding"/>
    <property type="evidence" value="ECO:0007669"/>
    <property type="project" value="InterPro"/>
</dbReference>
<dbReference type="Gene3D" id="3.30.1520.10">
    <property type="entry name" value="Phox-like domain"/>
    <property type="match status" value="1"/>
</dbReference>
<feature type="non-terminal residue" evidence="9">
    <location>
        <position position="369"/>
    </location>
</feature>
<feature type="domain" description="PX" evidence="8">
    <location>
        <begin position="9"/>
        <end position="132"/>
    </location>
</feature>
<evidence type="ECO:0000256" key="1">
    <source>
        <dbReference type="ARBA" id="ARBA00022553"/>
    </source>
</evidence>
<dbReference type="InterPro" id="IPR036871">
    <property type="entry name" value="PX_dom_sf"/>
</dbReference>
<evidence type="ECO:0000256" key="2">
    <source>
        <dbReference type="ARBA" id="ARBA00022990"/>
    </source>
</evidence>
<evidence type="ECO:0000256" key="3">
    <source>
        <dbReference type="ARBA" id="ARBA00060333"/>
    </source>
</evidence>
<evidence type="ECO:0000259" key="8">
    <source>
        <dbReference type="PROSITE" id="PS50195"/>
    </source>
</evidence>
<feature type="region of interest" description="Disordered" evidence="7">
    <location>
        <begin position="223"/>
        <end position="242"/>
    </location>
</feature>
<feature type="compositionally biased region" description="Pro residues" evidence="7">
    <location>
        <begin position="312"/>
        <end position="321"/>
    </location>
</feature>
<dbReference type="SUPFAM" id="SSF64268">
    <property type="entry name" value="PX domain"/>
    <property type="match status" value="1"/>
</dbReference>
<evidence type="ECO:0000256" key="7">
    <source>
        <dbReference type="SAM" id="MobiDB-lite"/>
    </source>
</evidence>
<keyword evidence="2" id="KW-0007">Acetylation</keyword>
<evidence type="ECO:0000256" key="6">
    <source>
        <dbReference type="ARBA" id="ARBA00079782"/>
    </source>
</evidence>
<comment type="subunit">
    <text evidence="4">Binds HCLS1. Interacts with the SH3 domain of HCLS1 in vitro.</text>
</comment>
<name>A0A7K6JJS9_9CORV</name>